<reference evidence="2" key="1">
    <citation type="submission" date="2022-08" db="EMBL/GenBank/DDBJ databases">
        <authorList>
            <person name="Gutierrez-Valencia J."/>
        </authorList>
    </citation>
    <scope>NUCLEOTIDE SEQUENCE</scope>
</reference>
<feature type="region of interest" description="Disordered" evidence="1">
    <location>
        <begin position="66"/>
        <end position="90"/>
    </location>
</feature>
<proteinExistence type="predicted"/>
<evidence type="ECO:0000313" key="2">
    <source>
        <dbReference type="EMBL" id="CAI0450684.1"/>
    </source>
</evidence>
<organism evidence="2 3">
    <name type="scientific">Linum tenue</name>
    <dbReference type="NCBI Taxonomy" id="586396"/>
    <lineage>
        <taxon>Eukaryota</taxon>
        <taxon>Viridiplantae</taxon>
        <taxon>Streptophyta</taxon>
        <taxon>Embryophyta</taxon>
        <taxon>Tracheophyta</taxon>
        <taxon>Spermatophyta</taxon>
        <taxon>Magnoliopsida</taxon>
        <taxon>eudicotyledons</taxon>
        <taxon>Gunneridae</taxon>
        <taxon>Pentapetalae</taxon>
        <taxon>rosids</taxon>
        <taxon>fabids</taxon>
        <taxon>Malpighiales</taxon>
        <taxon>Linaceae</taxon>
        <taxon>Linum</taxon>
    </lineage>
</organism>
<evidence type="ECO:0000313" key="3">
    <source>
        <dbReference type="Proteomes" id="UP001154282"/>
    </source>
</evidence>
<accession>A0AAV0MWQ9</accession>
<keyword evidence="3" id="KW-1185">Reference proteome</keyword>
<name>A0AAV0MWQ9_9ROSI</name>
<dbReference type="AlphaFoldDB" id="A0AAV0MWQ9"/>
<dbReference type="EMBL" id="CAMGYJ010000007">
    <property type="protein sequence ID" value="CAI0450684.1"/>
    <property type="molecule type" value="Genomic_DNA"/>
</dbReference>
<dbReference type="PANTHER" id="PTHR34835">
    <property type="entry name" value="OS07G0283600 PROTEIN-RELATED"/>
    <property type="match status" value="1"/>
</dbReference>
<protein>
    <submittedName>
        <fullName evidence="2">Uncharacterized protein</fullName>
    </submittedName>
</protein>
<sequence length="458" mass="51443">IFSHSLQKLYVSSFSLVSSSPENHHKTSPLRVARKKTKATKRMLLRMIGSKMSAKRARSGEGLTYLPIEEPKHVKQEDGEEETPGAYDEQDSSSYFKLRCHTYSLLKVIEYWKKDDDYYAACKQEVEKAGFGGLLDLRMPTINKTLLDDLMAAYDCSTDSFIFGEGDNKIVLTITPEDVARVYGLPIGGAEIVVKRCEEKMRKSFQEEVGMAGNRSRNVCLKKLANTATPAEGDRPPVAMAVKQFLLLATGSLLAPTFARICKLDFAEYLCGRVEDIAVYNWSAYVVRELKVKLAAAKRKEPAARAVGKKNLWVLGDVHFLLLHLLDFLSVRGLHTKTIPSCNYWWKQRVEKACLAVPKIDGERYDLAVVLLSREEVTSRSEKQDPKLVEGTIAPAPGASSLAPTPLHITEWWETEDLTILSIDQGLMSMTESVIQKWVARRDKVQQIVKNLGQQNNI</sequence>
<comment type="caution">
    <text evidence="2">The sequence shown here is derived from an EMBL/GenBank/DDBJ whole genome shotgun (WGS) entry which is preliminary data.</text>
</comment>
<gene>
    <name evidence="2" type="ORF">LITE_LOCUS30603</name>
</gene>
<evidence type="ECO:0000256" key="1">
    <source>
        <dbReference type="SAM" id="MobiDB-lite"/>
    </source>
</evidence>
<dbReference type="Proteomes" id="UP001154282">
    <property type="component" value="Unassembled WGS sequence"/>
</dbReference>
<feature type="non-terminal residue" evidence="2">
    <location>
        <position position="1"/>
    </location>
</feature>
<dbReference type="PANTHER" id="PTHR34835:SF90">
    <property type="entry name" value="AMINOTRANSFERASE-LIKE PLANT MOBILE DOMAIN-CONTAINING PROTEIN"/>
    <property type="match status" value="1"/>
</dbReference>
<feature type="compositionally biased region" description="Acidic residues" evidence="1">
    <location>
        <begin position="78"/>
        <end position="90"/>
    </location>
</feature>